<dbReference type="EMBL" id="CP159837">
    <property type="protein sequence ID" value="XCM36141.1"/>
    <property type="molecule type" value="Genomic_DNA"/>
</dbReference>
<keyword evidence="1" id="KW-1133">Transmembrane helix</keyword>
<protein>
    <submittedName>
        <fullName evidence="2">Uncharacterized protein</fullName>
    </submittedName>
</protein>
<gene>
    <name evidence="2" type="ORF">ABWT76_004877</name>
</gene>
<dbReference type="RefSeq" id="WP_054464094.1">
    <property type="nucleotide sequence ID" value="NZ_CP159837.1"/>
</dbReference>
<reference evidence="2" key="1">
    <citation type="submission" date="2024-07" db="EMBL/GenBank/DDBJ databases">
        <authorList>
            <person name="Kim Y.J."/>
            <person name="Jeong J.Y."/>
        </authorList>
    </citation>
    <scope>NUCLEOTIDE SEQUENCE</scope>
    <source>
        <strain evidence="2">GIHE-MW2</strain>
    </source>
</reference>
<feature type="transmembrane region" description="Helical" evidence="1">
    <location>
        <begin position="74"/>
        <end position="93"/>
    </location>
</feature>
<keyword evidence="1" id="KW-0812">Transmembrane</keyword>
<feature type="transmembrane region" description="Helical" evidence="1">
    <location>
        <begin position="50"/>
        <end position="68"/>
    </location>
</feature>
<keyword evidence="1" id="KW-0472">Membrane</keyword>
<evidence type="ECO:0000313" key="2">
    <source>
        <dbReference type="EMBL" id="XCM36141.1"/>
    </source>
</evidence>
<accession>A0AAU8JAG1</accession>
<organism evidence="2">
    <name type="scientific">Planktothricoides raciborskii GIHE-MW2</name>
    <dbReference type="NCBI Taxonomy" id="2792601"/>
    <lineage>
        <taxon>Bacteria</taxon>
        <taxon>Bacillati</taxon>
        <taxon>Cyanobacteriota</taxon>
        <taxon>Cyanophyceae</taxon>
        <taxon>Oscillatoriophycideae</taxon>
        <taxon>Oscillatoriales</taxon>
        <taxon>Oscillatoriaceae</taxon>
        <taxon>Planktothricoides</taxon>
    </lineage>
</organism>
<name>A0AAU8JAG1_9CYAN</name>
<evidence type="ECO:0000256" key="1">
    <source>
        <dbReference type="SAM" id="Phobius"/>
    </source>
</evidence>
<feature type="transmembrane region" description="Helical" evidence="1">
    <location>
        <begin position="12"/>
        <end position="38"/>
    </location>
</feature>
<sequence length="96" mass="10798">MLTIFFPQSVQWIIFAINSAVFAAFLGTMLEFAGRIWWGFELLDHPRPQYCLLLVLAMIAGAIAGKTITDKSVIFIWCIPIAINLGLILPLFFSHL</sequence>
<dbReference type="AlphaFoldDB" id="A0AAU8JAG1"/>
<proteinExistence type="predicted"/>